<proteinExistence type="predicted"/>
<evidence type="ECO:0000313" key="1">
    <source>
        <dbReference type="EMBL" id="CDO19070.1"/>
    </source>
</evidence>
<organism evidence="1 2">
    <name type="scientific">Streptococcus gallolyticus</name>
    <dbReference type="NCBI Taxonomy" id="315405"/>
    <lineage>
        <taxon>Bacteria</taxon>
        <taxon>Bacillati</taxon>
        <taxon>Bacillota</taxon>
        <taxon>Bacilli</taxon>
        <taxon>Lactobacillales</taxon>
        <taxon>Streptococcaceae</taxon>
        <taxon>Streptococcus</taxon>
    </lineage>
</organism>
<gene>
    <name evidence="1" type="ORF">BN963_SGAL_02278</name>
</gene>
<dbReference type="Proteomes" id="UP000027584">
    <property type="component" value="Unassembled WGS sequence"/>
</dbReference>
<evidence type="ECO:0000313" key="2">
    <source>
        <dbReference type="Proteomes" id="UP000027584"/>
    </source>
</evidence>
<name>A0A060RLL2_9STRE</name>
<reference evidence="1 2" key="1">
    <citation type="submission" date="2014-02" db="EMBL/GenBank/DDBJ databases">
        <authorList>
            <person name="Manrique M."/>
        </authorList>
    </citation>
    <scope>NUCLEOTIDE SEQUENCE [LARGE SCALE GENOMIC DNA]</scope>
    <source>
        <strain evidence="1 2">LMG17956</strain>
    </source>
</reference>
<reference evidence="1 2" key="2">
    <citation type="submission" date="2014-05" db="EMBL/GenBank/DDBJ databases">
        <title>Genome sequence of Streptococcus gallolyticus.</title>
        <authorList>
            <person name="Del Campo R."/>
        </authorList>
    </citation>
    <scope>NUCLEOTIDE SEQUENCE [LARGE SCALE GENOMIC DNA]</scope>
    <source>
        <strain evidence="1 2">LMG17956</strain>
    </source>
</reference>
<comment type="caution">
    <text evidence="1">The sequence shown here is derived from an EMBL/GenBank/DDBJ whole genome shotgun (WGS) entry which is preliminary data.</text>
</comment>
<dbReference type="EMBL" id="CCBC010000215">
    <property type="protein sequence ID" value="CDO19070.1"/>
    <property type="molecule type" value="Genomic_DNA"/>
</dbReference>
<accession>A0A060RLL2</accession>
<protein>
    <submittedName>
        <fullName evidence="1">Uncharacterized protein</fullName>
    </submittedName>
</protein>
<dbReference type="AlphaFoldDB" id="A0A060RLL2"/>
<sequence>MKEIYTYVDVVFESEQIEPFAMKCKGDCVSEVFEGFTRLSPDIASFSVSTQAQNHSYVEVSGVADLASWFSTVYDYSYYLTVLQELKENGVAKL</sequence>